<name>A0ABY4PJ29_9LACO</name>
<dbReference type="RefSeq" id="WP_249511799.1">
    <property type="nucleotide sequence ID" value="NZ_CP093364.1"/>
</dbReference>
<keyword evidence="1" id="KW-0614">Plasmid</keyword>
<reference evidence="1 2" key="1">
    <citation type="journal article" date="2022" name="Int. J. Syst. Evol. Microbiol.">
        <title>Apilactobacillus apisilvae sp. nov., Nicolia spurrieriana gen. nov. sp. nov., Bombilactobacillus folatiphilus sp. nov. and Bombilactobacillus thymidiniphilus sp. nov., four new lactic acid bacterial isolates from stingless bees Tetragonula carbonaria and Austroplebeia australis.</title>
        <authorList>
            <person name="Oliphant S.A."/>
            <person name="Watson-Haigh N.S."/>
            <person name="Sumby K.M."/>
            <person name="Gardner J."/>
            <person name="Groom S."/>
            <person name="Jiranek V."/>
        </authorList>
    </citation>
    <scope>NUCLEOTIDE SEQUENCE [LARGE SCALE GENOMIC DNA]</scope>
    <source>
        <strain evidence="1 2">SG5_A10</strain>
    </source>
</reference>
<accession>A0ABY4PJ29</accession>
<dbReference type="Pfam" id="PF07799">
    <property type="entry name" value="DUF1643"/>
    <property type="match status" value="1"/>
</dbReference>
<keyword evidence="2" id="KW-1185">Reference proteome</keyword>
<dbReference type="InterPro" id="IPR012441">
    <property type="entry name" value="DUF1643"/>
</dbReference>
<geneLocation type="plasmid" evidence="1 2">
    <name>p2unnamed</name>
</geneLocation>
<dbReference type="EMBL" id="CP093364">
    <property type="protein sequence ID" value="UQS85835.1"/>
    <property type="molecule type" value="Genomic_DNA"/>
</dbReference>
<sequence>MSIEQYDNYKVNKVSSDERFNLIIKLNQSGTKKARVLMMNPSYANTVLSDPTTNLVINKLKSEEPEYKEVEILNVSPKITPQPFELLMLDNEEEQYNIHYLCKKMTDKNYDLFFATGNIIQNSPNDVQDQMRNMYQAVLKKLEPIQEQYNIYTYGLTEIYGKHISRDTGNLSSSKTPVSIDHDDNKYKDKYYLTK</sequence>
<protein>
    <submittedName>
        <fullName evidence="1">DUF1643 domain-containing protein</fullName>
    </submittedName>
</protein>
<dbReference type="Proteomes" id="UP000831859">
    <property type="component" value="Plasmid p2unnamed"/>
</dbReference>
<organism evidence="1 2">
    <name type="scientific">Apilactobacillus apisilvae</name>
    <dbReference type="NCBI Taxonomy" id="2923364"/>
    <lineage>
        <taxon>Bacteria</taxon>
        <taxon>Bacillati</taxon>
        <taxon>Bacillota</taxon>
        <taxon>Bacilli</taxon>
        <taxon>Lactobacillales</taxon>
        <taxon>Lactobacillaceae</taxon>
        <taxon>Apilactobacillus</taxon>
    </lineage>
</organism>
<gene>
    <name evidence="1" type="ORF">MOO46_07800</name>
</gene>
<evidence type="ECO:0000313" key="2">
    <source>
        <dbReference type="Proteomes" id="UP000831859"/>
    </source>
</evidence>
<proteinExistence type="predicted"/>
<evidence type="ECO:0000313" key="1">
    <source>
        <dbReference type="EMBL" id="UQS85835.1"/>
    </source>
</evidence>